<dbReference type="GO" id="GO:0004190">
    <property type="term" value="F:aspartic-type endopeptidase activity"/>
    <property type="evidence" value="ECO:0007669"/>
    <property type="project" value="InterPro"/>
</dbReference>
<keyword evidence="4" id="KW-1185">Reference proteome</keyword>
<accession>A0A1L6MYD5</accession>
<feature type="transmembrane region" description="Helical" evidence="1">
    <location>
        <begin position="29"/>
        <end position="51"/>
    </location>
</feature>
<keyword evidence="1" id="KW-0472">Membrane</keyword>
<dbReference type="Gene3D" id="1.20.120.1220">
    <property type="match status" value="1"/>
</dbReference>
<dbReference type="OrthoDB" id="5508079at2"/>
<dbReference type="Proteomes" id="UP000185544">
    <property type="component" value="Chromosome"/>
</dbReference>
<reference evidence="3 4" key="1">
    <citation type="submission" date="2016-08" db="EMBL/GenBank/DDBJ databases">
        <title>Identification and validation of antigenic proteins from Pajaroellobacter abortibovis using de-novo genome sequence assembly and reverse vaccinology.</title>
        <authorList>
            <person name="Welly B.T."/>
            <person name="Miller M.R."/>
            <person name="Stott J.L."/>
            <person name="Blanchard M.T."/>
            <person name="Islas-Trejo A.D."/>
            <person name="O'Rourke S.M."/>
            <person name="Young A.E."/>
            <person name="Medrano J.F."/>
            <person name="Van Eenennaam A.L."/>
        </authorList>
    </citation>
    <scope>NUCLEOTIDE SEQUENCE [LARGE SCALE GENOMIC DNA]</scope>
    <source>
        <strain evidence="3 4">BTF92-0548A/99-0131</strain>
    </source>
</reference>
<dbReference type="EMBL" id="CP016908">
    <property type="protein sequence ID" value="APS00522.1"/>
    <property type="molecule type" value="Genomic_DNA"/>
</dbReference>
<dbReference type="GO" id="GO:0016020">
    <property type="term" value="C:membrane"/>
    <property type="evidence" value="ECO:0007669"/>
    <property type="project" value="InterPro"/>
</dbReference>
<name>A0A1L6MYD5_9BACT</name>
<keyword evidence="1" id="KW-0812">Transmembrane</keyword>
<feature type="transmembrane region" description="Helical" evidence="1">
    <location>
        <begin position="63"/>
        <end position="82"/>
    </location>
</feature>
<gene>
    <name evidence="3" type="ORF">BCY86_07420</name>
</gene>
<evidence type="ECO:0000256" key="1">
    <source>
        <dbReference type="SAM" id="Phobius"/>
    </source>
</evidence>
<organism evidence="3 4">
    <name type="scientific">Pajaroellobacter abortibovis</name>
    <dbReference type="NCBI Taxonomy" id="1882918"/>
    <lineage>
        <taxon>Bacteria</taxon>
        <taxon>Pseudomonadati</taxon>
        <taxon>Myxococcota</taxon>
        <taxon>Polyangia</taxon>
        <taxon>Polyangiales</taxon>
        <taxon>Polyangiaceae</taxon>
    </lineage>
</organism>
<protein>
    <recommendedName>
        <fullName evidence="2">Prepilin type IV endopeptidase peptidase domain-containing protein</fullName>
    </recommendedName>
</protein>
<dbReference type="RefSeq" id="WP_075277191.1">
    <property type="nucleotide sequence ID" value="NZ_CP016908.1"/>
</dbReference>
<evidence type="ECO:0000313" key="4">
    <source>
        <dbReference type="Proteomes" id="UP000185544"/>
    </source>
</evidence>
<proteinExistence type="predicted"/>
<feature type="transmembrane region" description="Helical" evidence="1">
    <location>
        <begin position="110"/>
        <end position="128"/>
    </location>
</feature>
<sequence length="186" mass="19688">MIAGFPYFCASALAVSGVAAVWDLKTGHVPNFLTLSVLAAVPFLHGIASGLQGGIAEGLWSTGYSLEGALLCGLIPFLLYQANAMGGGDVKLLAALGALLRPISGIEAEFYGFVLAAIAIPVRLLWIGNAKQVLSTSFSLAINPFLPADRKKSIDRTTLTWVRFAPFTFGGVVLEILSNLRHFHAE</sequence>
<dbReference type="KEGG" id="pabo:BCY86_07420"/>
<dbReference type="AlphaFoldDB" id="A0A1L6MYD5"/>
<evidence type="ECO:0000259" key="2">
    <source>
        <dbReference type="Pfam" id="PF01478"/>
    </source>
</evidence>
<dbReference type="Pfam" id="PF01478">
    <property type="entry name" value="Peptidase_A24"/>
    <property type="match status" value="1"/>
</dbReference>
<evidence type="ECO:0000313" key="3">
    <source>
        <dbReference type="EMBL" id="APS00522.1"/>
    </source>
</evidence>
<feature type="domain" description="Prepilin type IV endopeptidase peptidase" evidence="2">
    <location>
        <begin position="13"/>
        <end position="118"/>
    </location>
</feature>
<keyword evidence="1" id="KW-1133">Transmembrane helix</keyword>
<dbReference type="InterPro" id="IPR000045">
    <property type="entry name" value="Prepilin_IV_endopep_pep"/>
</dbReference>
<dbReference type="STRING" id="1882918.BCY86_07420"/>